<keyword evidence="3" id="KW-0808">Transferase</keyword>
<evidence type="ECO:0000259" key="13">
    <source>
        <dbReference type="Pfam" id="PF13632"/>
    </source>
</evidence>
<dbReference type="EnsemblPlants" id="TraesCS7D02G389100.1">
    <property type="protein sequence ID" value="TraesCS7D02G389100.1"/>
    <property type="gene ID" value="TraesCS7D02G389100"/>
</dbReference>
<dbReference type="Gramene" id="TraesCAD_scaffold_104530_01G000100.1">
    <property type="protein sequence ID" value="TraesCAD_scaffold_104530_01G000100.1"/>
    <property type="gene ID" value="TraesCAD_scaffold_104530_01G000100"/>
</dbReference>
<dbReference type="Gramene" id="TraesWEE_scaffold_111072_01G000100.1">
    <property type="protein sequence ID" value="TraesWEE_scaffold_111072_01G000100.1"/>
    <property type="gene ID" value="TraesWEE_scaffold_111072_01G000100"/>
</dbReference>
<evidence type="ECO:0000313" key="14">
    <source>
        <dbReference type="EnsemblPlants" id="TraesCS7D02G389100.1"/>
    </source>
</evidence>
<comment type="catalytic activity">
    <reaction evidence="9">
        <text>GDP-mannose + (glucomannan)n = GDP + (glucomannan)n+1.</text>
        <dbReference type="EC" id="2.4.1.32"/>
    </reaction>
</comment>
<dbReference type="Gramene" id="TraesCS7D02G389100.1">
    <property type="protein sequence ID" value="TraesCS7D02G389100.1"/>
    <property type="gene ID" value="TraesCS7D02G389100"/>
</dbReference>
<feature type="domain" description="Glycosyltransferase 2-like" evidence="13">
    <location>
        <begin position="174"/>
        <end position="381"/>
    </location>
</feature>
<keyword evidence="15" id="KW-1185">Reference proteome</keyword>
<dbReference type="InterPro" id="IPR001173">
    <property type="entry name" value="Glyco_trans_2-like"/>
</dbReference>
<keyword evidence="8" id="KW-0961">Cell wall biogenesis/degradation</keyword>
<keyword evidence="5 12" id="KW-1133">Transmembrane helix</keyword>
<dbReference type="FunFam" id="3.90.550.10:FF:000015">
    <property type="entry name" value="Glucomannan 4-beta-mannosyltransferase 9"/>
    <property type="match status" value="1"/>
</dbReference>
<dbReference type="STRING" id="4565.A0A3B6TVH4"/>
<dbReference type="Pfam" id="PF13632">
    <property type="entry name" value="Glyco_trans_2_3"/>
    <property type="match status" value="1"/>
</dbReference>
<comment type="similarity">
    <text evidence="10">Belongs to the glycosyltransferase 2 family. Plant cellulose synthase-like A subfamily.</text>
</comment>
<dbReference type="OrthoDB" id="72851at2759"/>
<reference evidence="14" key="2">
    <citation type="submission" date="2018-10" db="UniProtKB">
        <authorList>
            <consortium name="EnsemblPlants"/>
        </authorList>
    </citation>
    <scope>IDENTIFICATION</scope>
</reference>
<evidence type="ECO:0000256" key="10">
    <source>
        <dbReference type="ARBA" id="ARBA00060879"/>
    </source>
</evidence>
<protein>
    <recommendedName>
        <fullName evidence="11">glucomannan 4-beta-mannosyltransferase</fullName>
        <ecNumber evidence="11">2.4.1.32</ecNumber>
    </recommendedName>
</protein>
<dbReference type="AlphaFoldDB" id="A0A3B6TVH4"/>
<dbReference type="SUPFAM" id="SSF53448">
    <property type="entry name" value="Nucleotide-diphospho-sugar transferases"/>
    <property type="match status" value="1"/>
</dbReference>
<evidence type="ECO:0000256" key="12">
    <source>
        <dbReference type="SAM" id="Phobius"/>
    </source>
</evidence>
<dbReference type="GO" id="GO:0071555">
    <property type="term" value="P:cell wall organization"/>
    <property type="evidence" value="ECO:0007669"/>
    <property type="project" value="UniProtKB-KW"/>
</dbReference>
<feature type="transmembrane region" description="Helical" evidence="12">
    <location>
        <begin position="383"/>
        <end position="409"/>
    </location>
</feature>
<evidence type="ECO:0000313" key="15">
    <source>
        <dbReference type="Proteomes" id="UP000019116"/>
    </source>
</evidence>
<feature type="transmembrane region" description="Helical" evidence="12">
    <location>
        <begin position="351"/>
        <end position="371"/>
    </location>
</feature>
<feature type="transmembrane region" description="Helical" evidence="12">
    <location>
        <begin position="464"/>
        <end position="482"/>
    </location>
</feature>
<evidence type="ECO:0000256" key="2">
    <source>
        <dbReference type="ARBA" id="ARBA00022676"/>
    </source>
</evidence>
<dbReference type="Gramene" id="TraesPARA_EIv1.0_2601170.2">
    <property type="protein sequence ID" value="TraesPARA_EIv1.0_2601170.2.CDS"/>
    <property type="gene ID" value="TraesPARA_EIv1.0_2601170"/>
</dbReference>
<accession>A0A3B6TVH4</accession>
<keyword evidence="4 12" id="KW-0812">Transmembrane</keyword>
<evidence type="ECO:0000256" key="4">
    <source>
        <dbReference type="ARBA" id="ARBA00022692"/>
    </source>
</evidence>
<evidence type="ECO:0000256" key="8">
    <source>
        <dbReference type="ARBA" id="ARBA00023316"/>
    </source>
</evidence>
<dbReference type="GO" id="GO:0051753">
    <property type="term" value="F:mannan synthase activity"/>
    <property type="evidence" value="ECO:0000318"/>
    <property type="project" value="GO_Central"/>
</dbReference>
<dbReference type="EC" id="2.4.1.32" evidence="11"/>
<dbReference type="Gene3D" id="3.90.550.10">
    <property type="entry name" value="Spore Coat Polysaccharide Biosynthesis Protein SpsA, Chain A"/>
    <property type="match status" value="1"/>
</dbReference>
<dbReference type="Gramene" id="TraesCLE_scaffold_010452_01G000200.1">
    <property type="protein sequence ID" value="TraesCLE_scaffold_010452_01G000200.1"/>
    <property type="gene ID" value="TraesCLE_scaffold_010452_01G000200"/>
</dbReference>
<name>A0A3B6TVH4_WHEAT</name>
<proteinExistence type="inferred from homology"/>
<evidence type="ECO:0000256" key="7">
    <source>
        <dbReference type="ARBA" id="ARBA00023136"/>
    </source>
</evidence>
<dbReference type="Gramene" id="TraesCS7D03G0918600.2">
    <property type="protein sequence ID" value="TraesCS7D03G0918600.2.CDS"/>
    <property type="gene ID" value="TraesCS7D03G0918600"/>
</dbReference>
<dbReference type="Proteomes" id="UP000019116">
    <property type="component" value="Chromosome 7D"/>
</dbReference>
<dbReference type="GO" id="GO:0005794">
    <property type="term" value="C:Golgi apparatus"/>
    <property type="evidence" value="ECO:0000318"/>
    <property type="project" value="GO_Central"/>
</dbReference>
<evidence type="ECO:0000256" key="1">
    <source>
        <dbReference type="ARBA" id="ARBA00004653"/>
    </source>
</evidence>
<evidence type="ECO:0000256" key="9">
    <source>
        <dbReference type="ARBA" id="ARBA00051800"/>
    </source>
</evidence>
<dbReference type="GO" id="GO:0047259">
    <property type="term" value="F:glucomannan 4-beta-mannosyltransferase activity"/>
    <property type="evidence" value="ECO:0007669"/>
    <property type="project" value="UniProtKB-EC"/>
</dbReference>
<comment type="subcellular location">
    <subcellularLocation>
        <location evidence="1">Golgi apparatus membrane</location>
        <topology evidence="1">Multi-pass membrane protein</topology>
    </subcellularLocation>
</comment>
<dbReference type="InterPro" id="IPR029044">
    <property type="entry name" value="Nucleotide-diphossugar_trans"/>
</dbReference>
<reference evidence="14" key="1">
    <citation type="submission" date="2018-08" db="EMBL/GenBank/DDBJ databases">
        <authorList>
            <person name="Rossello M."/>
        </authorList>
    </citation>
    <scope>NUCLEOTIDE SEQUENCE [LARGE SCALE GENOMIC DNA]</scope>
    <source>
        <strain evidence="14">cv. Chinese Spring</strain>
    </source>
</reference>
<evidence type="ECO:0000256" key="6">
    <source>
        <dbReference type="ARBA" id="ARBA00023034"/>
    </source>
</evidence>
<dbReference type="CDD" id="cd06437">
    <property type="entry name" value="CESA_CaSu_A2"/>
    <property type="match status" value="1"/>
</dbReference>
<dbReference type="PANTHER" id="PTHR32044:SF99">
    <property type="entry name" value="GLYCOSYLTRANSFERASE 2-LIKE DOMAIN-CONTAINING PROTEIN"/>
    <property type="match status" value="1"/>
</dbReference>
<evidence type="ECO:0000256" key="3">
    <source>
        <dbReference type="ARBA" id="ARBA00022679"/>
    </source>
</evidence>
<gene>
    <name evidence="14" type="primary">LOC123169346</name>
</gene>
<dbReference type="PANTHER" id="PTHR32044">
    <property type="entry name" value="GLUCOMANNAN 4-BETA-MANNOSYLTRANSFERASE 9"/>
    <property type="match status" value="1"/>
</dbReference>
<keyword evidence="6" id="KW-0333">Golgi apparatus</keyword>
<evidence type="ECO:0000256" key="5">
    <source>
        <dbReference type="ARBA" id="ARBA00022989"/>
    </source>
</evidence>
<feature type="transmembrane region" description="Helical" evidence="12">
    <location>
        <begin position="25"/>
        <end position="54"/>
    </location>
</feature>
<evidence type="ECO:0000256" key="11">
    <source>
        <dbReference type="ARBA" id="ARBA00066505"/>
    </source>
</evidence>
<organism evidence="14">
    <name type="scientific">Triticum aestivum</name>
    <name type="common">Wheat</name>
    <dbReference type="NCBI Taxonomy" id="4565"/>
    <lineage>
        <taxon>Eukaryota</taxon>
        <taxon>Viridiplantae</taxon>
        <taxon>Streptophyta</taxon>
        <taxon>Embryophyta</taxon>
        <taxon>Tracheophyta</taxon>
        <taxon>Spermatophyta</taxon>
        <taxon>Magnoliopsida</taxon>
        <taxon>Liliopsida</taxon>
        <taxon>Poales</taxon>
        <taxon>Poaceae</taxon>
        <taxon>BOP clade</taxon>
        <taxon>Pooideae</taxon>
        <taxon>Triticodae</taxon>
        <taxon>Triticeae</taxon>
        <taxon>Triticinae</taxon>
        <taxon>Triticum</taxon>
    </lineage>
</organism>
<keyword evidence="7 12" id="KW-0472">Membrane</keyword>
<keyword evidence="2" id="KW-0328">Glycosyltransferase</keyword>
<dbReference type="Gramene" id="TraesROB_scaffold_007062_01G000200.1">
    <property type="protein sequence ID" value="TraesROB_scaffold_007062_01G000200.1"/>
    <property type="gene ID" value="TraesROB_scaffold_007062_01G000200"/>
</dbReference>
<dbReference type="GO" id="GO:0000139">
    <property type="term" value="C:Golgi membrane"/>
    <property type="evidence" value="ECO:0007669"/>
    <property type="project" value="UniProtKB-SubCell"/>
</dbReference>
<sequence>MEAAEQIAVVWKQVRGPVIVPLLRASVMVCLAMCVILFVEKVYMAVVIVAMRLIGRRPERQWRWEPLRDDDPELGNAAYPMVLVQIPMYNEREVYKKSIGAACGLSWPSDRIVIQVLDDSTDPAIKELVQVECQRWANKGVNIKYEIRDNRRGYKAGALKEGMKHGYVKDCDFVVIFDADFQPEPDYLSRAMPFLIHNPEIALIQARWVFVNANECLMTRMQEMSLDYHFKVEQEVGSSAYAFFGFNGTAGVWRISALNEAGGWKDRTTVEDMDLAVRASLKGWKFVYLGDLRVKSELPSTFKAFRYQQHRWSCGPANLFRKMLMEIVKNQKVTLWKKIYVIYNFFFVRKIIGHILTSVFYCLVIPATVFVPEIEIPRWGYFYIPTIITLLNAVGTPRSFHLVIFWVLFENVMSLHRTKATFSGLLELGRVNEWVVTEKLGDVLKMKVQSKVTKKLRMRIRERYIIIIGLLMCISQLSYLNFNMESGCSFWSLVLQPISSFVEVTTFCLAKDITISFSSCNPSLSLSSVWDLLGHLSPTDNALRSWCNVVRKDSV</sequence>